<dbReference type="PROSITE" id="PS01124">
    <property type="entry name" value="HTH_ARAC_FAMILY_2"/>
    <property type="match status" value="1"/>
</dbReference>
<dbReference type="GO" id="GO:0003700">
    <property type="term" value="F:DNA-binding transcription factor activity"/>
    <property type="evidence" value="ECO:0007669"/>
    <property type="project" value="InterPro"/>
</dbReference>
<evidence type="ECO:0000313" key="5">
    <source>
        <dbReference type="EMBL" id="PGG92574.1"/>
    </source>
</evidence>
<accession>A0A1D3PIS7</accession>
<organism evidence="5 8">
    <name type="scientific">Bacillus toyonensis</name>
    <dbReference type="NCBI Taxonomy" id="155322"/>
    <lineage>
        <taxon>Bacteria</taxon>
        <taxon>Bacillati</taxon>
        <taxon>Bacillota</taxon>
        <taxon>Bacilli</taxon>
        <taxon>Bacillales</taxon>
        <taxon>Bacillaceae</taxon>
        <taxon>Bacillus</taxon>
        <taxon>Bacillus cereus group</taxon>
    </lineage>
</organism>
<evidence type="ECO:0000313" key="8">
    <source>
        <dbReference type="Proteomes" id="UP000225320"/>
    </source>
</evidence>
<dbReference type="Proteomes" id="UP000225320">
    <property type="component" value="Unassembled WGS sequence"/>
</dbReference>
<dbReference type="Pfam" id="PF12833">
    <property type="entry name" value="HTH_18"/>
    <property type="match status" value="1"/>
</dbReference>
<evidence type="ECO:0000256" key="1">
    <source>
        <dbReference type="ARBA" id="ARBA00023015"/>
    </source>
</evidence>
<dbReference type="EMBL" id="NUSY01000039">
    <property type="protein sequence ID" value="PHE08057.1"/>
    <property type="molecule type" value="Genomic_DNA"/>
</dbReference>
<protein>
    <submittedName>
        <fullName evidence="5">AraC family transcriptional regulator</fullName>
    </submittedName>
</protein>
<accession>A0A2B4PBC1</accession>
<dbReference type="InterPro" id="IPR009057">
    <property type="entry name" value="Homeodomain-like_sf"/>
</dbReference>
<evidence type="ECO:0000259" key="4">
    <source>
        <dbReference type="PROSITE" id="PS01124"/>
    </source>
</evidence>
<dbReference type="EMBL" id="NVOI01000038">
    <property type="protein sequence ID" value="PGG92574.1"/>
    <property type="molecule type" value="Genomic_DNA"/>
</dbReference>
<name>A0A2B4PBC1_9BACI</name>
<evidence type="ECO:0000256" key="2">
    <source>
        <dbReference type="ARBA" id="ARBA00023125"/>
    </source>
</evidence>
<keyword evidence="3" id="KW-0804">Transcription</keyword>
<keyword evidence="2" id="KW-0238">DNA-binding</keyword>
<dbReference type="PANTHER" id="PTHR47504:SF6">
    <property type="entry name" value="ARAC-FAMILY TRANSCRIPTIONAL REGULATOR"/>
    <property type="match status" value="1"/>
</dbReference>
<dbReference type="AlphaFoldDB" id="A0A2B4PBC1"/>
<dbReference type="InterPro" id="IPR050959">
    <property type="entry name" value="MarA-like"/>
</dbReference>
<sequence>MNEYIQQMIDWIEKNLRKGFSLEKLSHYMGYSPYYCSFKFHQATGVSIRHYVLLRRLYLSTEELTNGRKIIDIAMDYDYSSQEAYGRAFKTVFGITPKDFQLNKMPVQSFVKLNINKEEEFKMNISRKIEVEQLRNRKCELFDKDVLNILNGQFMYEEFKNEKLMGESDYAPFNEAMCVNATSTQVFDEEFIEVRARGHNSSVENYIKKVIDPLEKFFKNNYECIVLWFGEDMFCQMNLVTILSYLEQSGYEGRVILNSFREDEFKVSQTELKLGNYCSVYKEVLVNHRKPSVDLLPVMYQAIKLYLEMLKEDNAVTKFIYKNKELSNQELLIKLFHLFHAIGYGDSQYIELINKIKKKAAPKI</sequence>
<dbReference type="SUPFAM" id="SSF46689">
    <property type="entry name" value="Homeodomain-like"/>
    <property type="match status" value="2"/>
</dbReference>
<dbReference type="GO" id="GO:0043565">
    <property type="term" value="F:sequence-specific DNA binding"/>
    <property type="evidence" value="ECO:0007669"/>
    <property type="project" value="InterPro"/>
</dbReference>
<comment type="caution">
    <text evidence="5">The sequence shown here is derived from an EMBL/GenBank/DDBJ whole genome shotgun (WGS) entry which is preliminary data.</text>
</comment>
<dbReference type="Gene3D" id="1.10.10.60">
    <property type="entry name" value="Homeodomain-like"/>
    <property type="match status" value="2"/>
</dbReference>
<dbReference type="PANTHER" id="PTHR47504">
    <property type="entry name" value="RIGHT ORIGIN-BINDING PROTEIN"/>
    <property type="match status" value="1"/>
</dbReference>
<dbReference type="InterPro" id="IPR018060">
    <property type="entry name" value="HTH_AraC"/>
</dbReference>
<gene>
    <name evidence="6" type="ORF">COF62_26080</name>
    <name evidence="5" type="ORF">CON73_12410</name>
</gene>
<dbReference type="Proteomes" id="UP000224044">
    <property type="component" value="Unassembled WGS sequence"/>
</dbReference>
<evidence type="ECO:0000256" key="3">
    <source>
        <dbReference type="ARBA" id="ARBA00023163"/>
    </source>
</evidence>
<dbReference type="RefSeq" id="WP_001008133.1">
    <property type="nucleotide sequence ID" value="NZ_CP036014.1"/>
</dbReference>
<proteinExistence type="predicted"/>
<evidence type="ECO:0000313" key="7">
    <source>
        <dbReference type="Proteomes" id="UP000224044"/>
    </source>
</evidence>
<keyword evidence="1" id="KW-0805">Transcription regulation</keyword>
<reference evidence="7 8" key="1">
    <citation type="submission" date="2017-09" db="EMBL/GenBank/DDBJ databases">
        <title>Large-scale bioinformatics analysis of Bacillus genomes uncovers conserved roles of natural products in bacterial physiology.</title>
        <authorList>
            <consortium name="Agbiome Team Llc"/>
            <person name="Bleich R.M."/>
            <person name="Grubbs K.J."/>
            <person name="Santa Maria K.C."/>
            <person name="Allen S.E."/>
            <person name="Farag S."/>
            <person name="Shank E.A."/>
            <person name="Bowers A."/>
        </authorList>
    </citation>
    <scope>NUCLEOTIDE SEQUENCE [LARGE SCALE GENOMIC DNA]</scope>
    <source>
        <strain evidence="6 7">AFS042148</strain>
        <strain evidence="5 8">AFS094862</strain>
    </source>
</reference>
<dbReference type="SMART" id="SM00342">
    <property type="entry name" value="HTH_ARAC"/>
    <property type="match status" value="1"/>
</dbReference>
<evidence type="ECO:0000313" key="6">
    <source>
        <dbReference type="EMBL" id="PHE08057.1"/>
    </source>
</evidence>
<feature type="domain" description="HTH araC/xylS-type" evidence="4">
    <location>
        <begin position="6"/>
        <end position="103"/>
    </location>
</feature>